<reference evidence="2" key="1">
    <citation type="submission" date="2016-09" db="EMBL/GenBank/DDBJ databases">
        <title>Genome Sequence of Bathymodiolus thermophilus sulfur-oxidizing gill endosymbiont.</title>
        <authorList>
            <person name="Ponnudurai R."/>
            <person name="Kleiner M."/>
            <person name="Sayavedra L."/>
            <person name="Thuermer A."/>
            <person name="Felbeck H."/>
            <person name="Schlueter R."/>
            <person name="Schweder T."/>
            <person name="Markert S."/>
        </authorList>
    </citation>
    <scope>NUCLEOTIDE SEQUENCE [LARGE SCALE GENOMIC DNA]</scope>
    <source>
        <strain evidence="2">BAT/CrabSpa'14</strain>
    </source>
</reference>
<feature type="non-terminal residue" evidence="1">
    <location>
        <position position="1"/>
    </location>
</feature>
<comment type="caution">
    <text evidence="1">The sequence shown here is derived from an EMBL/GenBank/DDBJ whole genome shotgun (WGS) entry which is preliminary data.</text>
</comment>
<evidence type="ECO:0000313" key="1">
    <source>
        <dbReference type="EMBL" id="OJA03689.1"/>
    </source>
</evidence>
<protein>
    <submittedName>
        <fullName evidence="1">Uncharacterized protein</fullName>
    </submittedName>
</protein>
<accession>A0A1J8PQ93</accession>
<name>A0A1J8PQ93_9GAMM</name>
<dbReference type="EMBL" id="MIQH01000296">
    <property type="protein sequence ID" value="OJA03689.1"/>
    <property type="molecule type" value="Genomic_DNA"/>
</dbReference>
<dbReference type="AlphaFoldDB" id="A0A1J8PQ93"/>
<gene>
    <name evidence="1" type="ORF">BGC33_00065</name>
</gene>
<proteinExistence type="predicted"/>
<sequence>QGSTLVHRIDSNLPTIVDNIWTLVNDITWASKLSQVGTIIINLSGKDGFDEVITFSVSSVAPTIDIIAP</sequence>
<dbReference type="Proteomes" id="UP000182798">
    <property type="component" value="Unassembled WGS sequence"/>
</dbReference>
<feature type="non-terminal residue" evidence="1">
    <location>
        <position position="69"/>
    </location>
</feature>
<evidence type="ECO:0000313" key="2">
    <source>
        <dbReference type="Proteomes" id="UP000182798"/>
    </source>
</evidence>
<organism evidence="1 2">
    <name type="scientific">Bathymodiolus thermophilus thioautotrophic gill symbiont</name>
    <dbReference type="NCBI Taxonomy" id="2360"/>
    <lineage>
        <taxon>Bacteria</taxon>
        <taxon>Pseudomonadati</taxon>
        <taxon>Pseudomonadota</taxon>
        <taxon>Gammaproteobacteria</taxon>
        <taxon>sulfur-oxidizing symbionts</taxon>
    </lineage>
</organism>